<keyword evidence="2" id="KW-1185">Reference proteome</keyword>
<evidence type="ECO:0000313" key="1">
    <source>
        <dbReference type="EMBL" id="KAK7446320.1"/>
    </source>
</evidence>
<dbReference type="Proteomes" id="UP001498398">
    <property type="component" value="Unassembled WGS sequence"/>
</dbReference>
<sequence length="214" mass="23926">MAYPALTTLIIGHYHDLDDDNEEPVGHFDLYPHLASLATRSVFALETFELQYTTEITYLEILAFIRSNPSIGNLSVIECDTEITSLCYGLTVTKDKPIGPNLTWIQLSQRALSEGEDDSDLPNISRMVASRWRPCPTETELVVTANDEPTAGGEISFRVTHVPVKEPAEVRKLEEGVCLEFGFSLPEEVLSELWECEEEGMPLELETDSSESEN</sequence>
<proteinExistence type="predicted"/>
<comment type="caution">
    <text evidence="1">The sequence shown here is derived from an EMBL/GenBank/DDBJ whole genome shotgun (WGS) entry which is preliminary data.</text>
</comment>
<dbReference type="EMBL" id="JBANRG010000044">
    <property type="protein sequence ID" value="KAK7446320.1"/>
    <property type="molecule type" value="Genomic_DNA"/>
</dbReference>
<gene>
    <name evidence="1" type="ORF">VKT23_014526</name>
</gene>
<evidence type="ECO:0000313" key="2">
    <source>
        <dbReference type="Proteomes" id="UP001498398"/>
    </source>
</evidence>
<accession>A0ABR1J0J0</accession>
<protein>
    <submittedName>
        <fullName evidence="1">Uncharacterized protein</fullName>
    </submittedName>
</protein>
<reference evidence="1 2" key="1">
    <citation type="submission" date="2024-01" db="EMBL/GenBank/DDBJ databases">
        <title>A draft genome for the cacao thread blight pathogen Marasmiellus scandens.</title>
        <authorList>
            <person name="Baruah I.K."/>
            <person name="Leung J."/>
            <person name="Bukari Y."/>
            <person name="Amoako-Attah I."/>
            <person name="Meinhardt L.W."/>
            <person name="Bailey B.A."/>
            <person name="Cohen S.P."/>
        </authorList>
    </citation>
    <scope>NUCLEOTIDE SEQUENCE [LARGE SCALE GENOMIC DNA]</scope>
    <source>
        <strain evidence="1 2">GH-19</strain>
    </source>
</reference>
<organism evidence="1 2">
    <name type="scientific">Marasmiellus scandens</name>
    <dbReference type="NCBI Taxonomy" id="2682957"/>
    <lineage>
        <taxon>Eukaryota</taxon>
        <taxon>Fungi</taxon>
        <taxon>Dikarya</taxon>
        <taxon>Basidiomycota</taxon>
        <taxon>Agaricomycotina</taxon>
        <taxon>Agaricomycetes</taxon>
        <taxon>Agaricomycetidae</taxon>
        <taxon>Agaricales</taxon>
        <taxon>Marasmiineae</taxon>
        <taxon>Omphalotaceae</taxon>
        <taxon>Marasmiellus</taxon>
    </lineage>
</organism>
<name>A0ABR1J0J0_9AGAR</name>